<sequence length="235" mass="26917">MTNILDLNKSQIIGLNKIVPMEWDFDYESFLETYVDEDFFKAFLIIENEEVVGAGSLLAKGRVGWLGNIMVHPNFRNKGFGKLITQHLINELKGKGCKTQLLIATPMGAPLYQNFGFKKRSKYLAFKTWKTIPFPTTKNIRNLREKDLNRVVEIDQIANGEDRRHLIQKFYHKGLGYFNEENKLRGFYLPCFARGPIIAMDKSAGLALLQLKHSKVGQVSLIPMENIPAIQLLKK</sequence>
<comment type="caution">
    <text evidence="2">The sequence shown here is derived from an EMBL/GenBank/DDBJ whole genome shotgun (WGS) entry which is preliminary data.</text>
</comment>
<organism evidence="2 3">
    <name type="scientific">Putridiphycobacter roseus</name>
    <dbReference type="NCBI Taxonomy" id="2219161"/>
    <lineage>
        <taxon>Bacteria</taxon>
        <taxon>Pseudomonadati</taxon>
        <taxon>Bacteroidota</taxon>
        <taxon>Flavobacteriia</taxon>
        <taxon>Flavobacteriales</taxon>
        <taxon>Crocinitomicaceae</taxon>
        <taxon>Putridiphycobacter</taxon>
    </lineage>
</organism>
<proteinExistence type="predicted"/>
<dbReference type="Proteomes" id="UP000249248">
    <property type="component" value="Unassembled WGS sequence"/>
</dbReference>
<dbReference type="AlphaFoldDB" id="A0A2W1NP89"/>
<dbReference type="GO" id="GO:0008080">
    <property type="term" value="F:N-acetyltransferase activity"/>
    <property type="evidence" value="ECO:0007669"/>
    <property type="project" value="TreeGrafter"/>
</dbReference>
<keyword evidence="2" id="KW-0808">Transferase</keyword>
<dbReference type="Gene3D" id="3.40.630.30">
    <property type="match status" value="1"/>
</dbReference>
<protein>
    <submittedName>
        <fullName evidence="2">GNAT family N-acetyltransferase</fullName>
    </submittedName>
</protein>
<dbReference type="InterPro" id="IPR000182">
    <property type="entry name" value="GNAT_dom"/>
</dbReference>
<dbReference type="InterPro" id="IPR016181">
    <property type="entry name" value="Acyl_CoA_acyltransferase"/>
</dbReference>
<dbReference type="RefSeq" id="WP_111062413.1">
    <property type="nucleotide sequence ID" value="NZ_JBHUCU010000027.1"/>
</dbReference>
<evidence type="ECO:0000259" key="1">
    <source>
        <dbReference type="PROSITE" id="PS51186"/>
    </source>
</evidence>
<name>A0A2W1NP89_9FLAO</name>
<dbReference type="Pfam" id="PF13508">
    <property type="entry name" value="Acetyltransf_7"/>
    <property type="match status" value="1"/>
</dbReference>
<evidence type="ECO:0000313" key="2">
    <source>
        <dbReference type="EMBL" id="PZE17452.1"/>
    </source>
</evidence>
<reference evidence="2 3" key="1">
    <citation type="submission" date="2018-06" db="EMBL/GenBank/DDBJ databases">
        <title>The draft genome sequence of Crocinitomix sp. SM1701.</title>
        <authorList>
            <person name="Zhang X."/>
        </authorList>
    </citation>
    <scope>NUCLEOTIDE SEQUENCE [LARGE SCALE GENOMIC DNA]</scope>
    <source>
        <strain evidence="2 3">SM1701</strain>
    </source>
</reference>
<dbReference type="PANTHER" id="PTHR13355">
    <property type="entry name" value="GLUCOSAMINE 6-PHOSPHATE N-ACETYLTRANSFERASE"/>
    <property type="match status" value="1"/>
</dbReference>
<dbReference type="InterPro" id="IPR039143">
    <property type="entry name" value="GNPNAT1-like"/>
</dbReference>
<accession>A0A2W1NP89</accession>
<gene>
    <name evidence="2" type="ORF">DNU06_06385</name>
</gene>
<dbReference type="CDD" id="cd04301">
    <property type="entry name" value="NAT_SF"/>
    <property type="match status" value="1"/>
</dbReference>
<dbReference type="PANTHER" id="PTHR13355:SF15">
    <property type="entry name" value="GCN5-RELATED N-ACETYLTRANSFERASE 3, CHLOROPLASTIC"/>
    <property type="match status" value="1"/>
</dbReference>
<keyword evidence="3" id="KW-1185">Reference proteome</keyword>
<dbReference type="SUPFAM" id="SSF55729">
    <property type="entry name" value="Acyl-CoA N-acyltransferases (Nat)"/>
    <property type="match status" value="1"/>
</dbReference>
<dbReference type="Gene3D" id="3.40.630.90">
    <property type="match status" value="1"/>
</dbReference>
<evidence type="ECO:0000313" key="3">
    <source>
        <dbReference type="Proteomes" id="UP000249248"/>
    </source>
</evidence>
<dbReference type="EMBL" id="QKSB01000003">
    <property type="protein sequence ID" value="PZE17452.1"/>
    <property type="molecule type" value="Genomic_DNA"/>
</dbReference>
<feature type="domain" description="N-acetyltransferase" evidence="1">
    <location>
        <begin position="2"/>
        <end position="133"/>
    </location>
</feature>
<dbReference type="OrthoDB" id="1096234at2"/>
<dbReference type="PROSITE" id="PS51186">
    <property type="entry name" value="GNAT"/>
    <property type="match status" value="1"/>
</dbReference>